<dbReference type="InterPro" id="IPR044643">
    <property type="entry name" value="TrpF_fam"/>
</dbReference>
<accession>A0A7X9W8D5</accession>
<dbReference type="Proteomes" id="UP000538955">
    <property type="component" value="Unassembled WGS sequence"/>
</dbReference>
<dbReference type="GO" id="GO:0004640">
    <property type="term" value="F:phosphoribosylanthranilate isomerase activity"/>
    <property type="evidence" value="ECO:0007669"/>
    <property type="project" value="UniProtKB-UniRule"/>
</dbReference>
<evidence type="ECO:0000256" key="3">
    <source>
        <dbReference type="ARBA" id="ARBA00012572"/>
    </source>
</evidence>
<name>A0A7X9W8D5_STACP</name>
<evidence type="ECO:0000313" key="12">
    <source>
        <dbReference type="EMBL" id="NMK97698.1"/>
    </source>
</evidence>
<dbReference type="EMBL" id="JABBMI010000001">
    <property type="protein sequence ID" value="NMK53393.1"/>
    <property type="molecule type" value="Genomic_DNA"/>
</dbReference>
<evidence type="ECO:0000259" key="10">
    <source>
        <dbReference type="Pfam" id="PF00697"/>
    </source>
</evidence>
<keyword evidence="7 9" id="KW-0057">Aromatic amino acid biosynthesis</keyword>
<evidence type="ECO:0000313" key="14">
    <source>
        <dbReference type="Proteomes" id="UP000550736"/>
    </source>
</evidence>
<dbReference type="PANTHER" id="PTHR42894">
    <property type="entry name" value="N-(5'-PHOSPHORIBOSYL)ANTHRANILATE ISOMERASE"/>
    <property type="match status" value="1"/>
</dbReference>
<comment type="caution">
    <text evidence="12">The sequence shown here is derived from an EMBL/GenBank/DDBJ whole genome shotgun (WGS) entry which is preliminary data.</text>
</comment>
<dbReference type="AlphaFoldDB" id="A0A7X9W8D5"/>
<reference evidence="13 14" key="1">
    <citation type="submission" date="2020-04" db="EMBL/GenBank/DDBJ databases">
        <title>The Epidemiology and Molecular Characteristics of Linezolid-Resistant Staphylococcus capitis in Huashan Hospital, Shanghai.</title>
        <authorList>
            <person name="Ding L."/>
            <person name="Li P."/>
            <person name="Yang Y."/>
            <person name="Lin D."/>
            <person name="Xu X."/>
        </authorList>
    </citation>
    <scope>NUCLEOTIDE SEQUENCE [LARGE SCALE GENOMIC DNA]</scope>
    <source>
        <strain evidence="12 14">12-86</strain>
        <strain evidence="11 13">17-84</strain>
    </source>
</reference>
<dbReference type="HAMAP" id="MF_00135">
    <property type="entry name" value="PRAI"/>
    <property type="match status" value="1"/>
</dbReference>
<evidence type="ECO:0000256" key="5">
    <source>
        <dbReference type="ARBA" id="ARBA00022605"/>
    </source>
</evidence>
<dbReference type="EC" id="5.3.1.24" evidence="3 9"/>
<evidence type="ECO:0000313" key="11">
    <source>
        <dbReference type="EMBL" id="NMK53393.1"/>
    </source>
</evidence>
<keyword evidence="8 9" id="KW-0413">Isomerase</keyword>
<evidence type="ECO:0000256" key="1">
    <source>
        <dbReference type="ARBA" id="ARBA00001164"/>
    </source>
</evidence>
<dbReference type="GO" id="GO:0000162">
    <property type="term" value="P:L-tryptophan biosynthetic process"/>
    <property type="evidence" value="ECO:0007669"/>
    <property type="project" value="UniProtKB-UniRule"/>
</dbReference>
<protein>
    <recommendedName>
        <fullName evidence="4 9">N-(5'-phosphoribosyl)anthranilate isomerase</fullName>
        <shortName evidence="9">PRAI</shortName>
        <ecNumber evidence="3 9">5.3.1.24</ecNumber>
    </recommendedName>
</protein>
<dbReference type="InterPro" id="IPR013785">
    <property type="entry name" value="Aldolase_TIM"/>
</dbReference>
<evidence type="ECO:0000256" key="6">
    <source>
        <dbReference type="ARBA" id="ARBA00022822"/>
    </source>
</evidence>
<dbReference type="UniPathway" id="UPA00035">
    <property type="reaction ID" value="UER00042"/>
</dbReference>
<dbReference type="CDD" id="cd00405">
    <property type="entry name" value="PRAI"/>
    <property type="match status" value="1"/>
</dbReference>
<evidence type="ECO:0000256" key="2">
    <source>
        <dbReference type="ARBA" id="ARBA00004664"/>
    </source>
</evidence>
<dbReference type="InterPro" id="IPR011060">
    <property type="entry name" value="RibuloseP-bd_barrel"/>
</dbReference>
<dbReference type="SUPFAM" id="SSF51366">
    <property type="entry name" value="Ribulose-phoshate binding barrel"/>
    <property type="match status" value="1"/>
</dbReference>
<dbReference type="EMBL" id="JABBLX010000012">
    <property type="protein sequence ID" value="NMK97698.1"/>
    <property type="molecule type" value="Genomic_DNA"/>
</dbReference>
<evidence type="ECO:0000256" key="8">
    <source>
        <dbReference type="ARBA" id="ARBA00023235"/>
    </source>
</evidence>
<comment type="similarity">
    <text evidence="9">Belongs to the TrpF family.</text>
</comment>
<keyword evidence="5 9" id="KW-0028">Amino-acid biosynthesis</keyword>
<dbReference type="RefSeq" id="WP_023350308.1">
    <property type="nucleotide sequence ID" value="NZ_CBCPJN010000001.1"/>
</dbReference>
<dbReference type="PANTHER" id="PTHR42894:SF1">
    <property type="entry name" value="N-(5'-PHOSPHORIBOSYL)ANTHRANILATE ISOMERASE"/>
    <property type="match status" value="1"/>
</dbReference>
<evidence type="ECO:0000313" key="13">
    <source>
        <dbReference type="Proteomes" id="UP000538955"/>
    </source>
</evidence>
<keyword evidence="6 9" id="KW-0822">Tryptophan biosynthesis</keyword>
<evidence type="ECO:0000256" key="7">
    <source>
        <dbReference type="ARBA" id="ARBA00023141"/>
    </source>
</evidence>
<dbReference type="Proteomes" id="UP000550736">
    <property type="component" value="Unassembled WGS sequence"/>
</dbReference>
<dbReference type="Pfam" id="PF00697">
    <property type="entry name" value="PRAI"/>
    <property type="match status" value="1"/>
</dbReference>
<dbReference type="NCBIfam" id="NF010563">
    <property type="entry name" value="PRK13958.1"/>
    <property type="match status" value="1"/>
</dbReference>
<gene>
    <name evidence="9" type="primary">trpF</name>
    <name evidence="12" type="ORF">HHM13_06270</name>
    <name evidence="11" type="ORF">HHM24_01340</name>
</gene>
<evidence type="ECO:0000256" key="4">
    <source>
        <dbReference type="ARBA" id="ARBA00022272"/>
    </source>
</evidence>
<sequence>MILKFCGFKSEEDIEKVKNLNVDAIGFIHFPRSKRHVSMNQLKLLSKRVPDHIYRVVVLVNPTLDLVKQVFNETNINVIQLHGSESIQLIKAIRKLSPTIKIFKAIPADKYLNRNIEKYEKTVDLFIIDTPSQNYGGTGNTYDWNVLSNIRKSRFLIAGGLDINHISKLKYLKLGQSGYDIASGIETDNIKDLAKMTQIIKIIKGDERNEHTNRS</sequence>
<evidence type="ECO:0000256" key="9">
    <source>
        <dbReference type="HAMAP-Rule" id="MF_00135"/>
    </source>
</evidence>
<keyword evidence="13" id="KW-1185">Reference proteome</keyword>
<comment type="pathway">
    <text evidence="2 9">Amino-acid biosynthesis; L-tryptophan biosynthesis; L-tryptophan from chorismate: step 3/5.</text>
</comment>
<feature type="domain" description="N-(5'phosphoribosyl) anthranilate isomerase (PRAI)" evidence="10">
    <location>
        <begin position="4"/>
        <end position="201"/>
    </location>
</feature>
<proteinExistence type="inferred from homology"/>
<dbReference type="InterPro" id="IPR001240">
    <property type="entry name" value="PRAI_dom"/>
</dbReference>
<organism evidence="12 14">
    <name type="scientific">Staphylococcus capitis</name>
    <dbReference type="NCBI Taxonomy" id="29388"/>
    <lineage>
        <taxon>Bacteria</taxon>
        <taxon>Bacillati</taxon>
        <taxon>Bacillota</taxon>
        <taxon>Bacilli</taxon>
        <taxon>Bacillales</taxon>
        <taxon>Staphylococcaceae</taxon>
        <taxon>Staphylococcus</taxon>
    </lineage>
</organism>
<dbReference type="Gene3D" id="3.20.20.70">
    <property type="entry name" value="Aldolase class I"/>
    <property type="match status" value="1"/>
</dbReference>
<comment type="catalytic activity">
    <reaction evidence="1 9">
        <text>N-(5-phospho-beta-D-ribosyl)anthranilate = 1-(2-carboxyphenylamino)-1-deoxy-D-ribulose 5-phosphate</text>
        <dbReference type="Rhea" id="RHEA:21540"/>
        <dbReference type="ChEBI" id="CHEBI:18277"/>
        <dbReference type="ChEBI" id="CHEBI:58613"/>
        <dbReference type="EC" id="5.3.1.24"/>
    </reaction>
</comment>